<name>A0A6J6N2H3_9ZZZZ</name>
<gene>
    <name evidence="9" type="ORF">UFOPK2362_00352</name>
</gene>
<dbReference type="GO" id="GO:0008764">
    <property type="term" value="F:UDP-N-acetylmuramoylalanine-D-glutamate ligase activity"/>
    <property type="evidence" value="ECO:0007669"/>
    <property type="project" value="UniProtKB-EC"/>
</dbReference>
<evidence type="ECO:0000259" key="8">
    <source>
        <dbReference type="Pfam" id="PF08245"/>
    </source>
</evidence>
<dbReference type="Pfam" id="PF02875">
    <property type="entry name" value="Mur_ligase_C"/>
    <property type="match status" value="1"/>
</dbReference>
<dbReference type="SUPFAM" id="SSF51984">
    <property type="entry name" value="MurCD N-terminal domain"/>
    <property type="match status" value="1"/>
</dbReference>
<protein>
    <submittedName>
        <fullName evidence="9">Unannotated protein</fullName>
    </submittedName>
</protein>
<keyword evidence="5" id="KW-0547">Nucleotide-binding</keyword>
<feature type="domain" description="Mur ligase C-terminal" evidence="7">
    <location>
        <begin position="309"/>
        <end position="430"/>
    </location>
</feature>
<organism evidence="9">
    <name type="scientific">freshwater metagenome</name>
    <dbReference type="NCBI Taxonomy" id="449393"/>
    <lineage>
        <taxon>unclassified sequences</taxon>
        <taxon>metagenomes</taxon>
        <taxon>ecological metagenomes</taxon>
    </lineage>
</organism>
<feature type="domain" description="Mur ligase central" evidence="8">
    <location>
        <begin position="110"/>
        <end position="286"/>
    </location>
</feature>
<proteinExistence type="inferred from homology"/>
<dbReference type="InterPro" id="IPR036565">
    <property type="entry name" value="Mur-like_cat_sf"/>
</dbReference>
<dbReference type="Gene3D" id="3.40.1190.10">
    <property type="entry name" value="Mur-like, catalytic domain"/>
    <property type="match status" value="1"/>
</dbReference>
<dbReference type="GO" id="GO:0051301">
    <property type="term" value="P:cell division"/>
    <property type="evidence" value="ECO:0007669"/>
    <property type="project" value="InterPro"/>
</dbReference>
<keyword evidence="4" id="KW-0436">Ligase</keyword>
<dbReference type="SUPFAM" id="SSF53623">
    <property type="entry name" value="MurD-like peptide ligases, catalytic domain"/>
    <property type="match status" value="1"/>
</dbReference>
<evidence type="ECO:0000256" key="2">
    <source>
        <dbReference type="ARBA" id="ARBA00004752"/>
    </source>
</evidence>
<dbReference type="UniPathway" id="UPA00219"/>
<dbReference type="Pfam" id="PF21799">
    <property type="entry name" value="MurD-like_N"/>
    <property type="match status" value="1"/>
</dbReference>
<evidence type="ECO:0000256" key="3">
    <source>
        <dbReference type="ARBA" id="ARBA00022490"/>
    </source>
</evidence>
<dbReference type="Gene3D" id="3.90.190.20">
    <property type="entry name" value="Mur ligase, C-terminal domain"/>
    <property type="match status" value="1"/>
</dbReference>
<dbReference type="EMBL" id="CAEZXI010000022">
    <property type="protein sequence ID" value="CAB4680346.1"/>
    <property type="molecule type" value="Genomic_DNA"/>
</dbReference>
<evidence type="ECO:0000256" key="6">
    <source>
        <dbReference type="ARBA" id="ARBA00022840"/>
    </source>
</evidence>
<dbReference type="GO" id="GO:0005737">
    <property type="term" value="C:cytoplasm"/>
    <property type="evidence" value="ECO:0007669"/>
    <property type="project" value="UniProtKB-SubCell"/>
</dbReference>
<keyword evidence="3" id="KW-0963">Cytoplasm</keyword>
<dbReference type="GO" id="GO:0009252">
    <property type="term" value="P:peptidoglycan biosynthetic process"/>
    <property type="evidence" value="ECO:0007669"/>
    <property type="project" value="UniProtKB-UniPathway"/>
</dbReference>
<dbReference type="Gene3D" id="3.40.50.720">
    <property type="entry name" value="NAD(P)-binding Rossmann-like Domain"/>
    <property type="match status" value="1"/>
</dbReference>
<evidence type="ECO:0000259" key="7">
    <source>
        <dbReference type="Pfam" id="PF02875"/>
    </source>
</evidence>
<evidence type="ECO:0000256" key="4">
    <source>
        <dbReference type="ARBA" id="ARBA00022598"/>
    </source>
</evidence>
<dbReference type="InterPro" id="IPR013221">
    <property type="entry name" value="Mur_ligase_cen"/>
</dbReference>
<dbReference type="SUPFAM" id="SSF53244">
    <property type="entry name" value="MurD-like peptide ligases, peptide-binding domain"/>
    <property type="match status" value="1"/>
</dbReference>
<dbReference type="GO" id="GO:0008360">
    <property type="term" value="P:regulation of cell shape"/>
    <property type="evidence" value="ECO:0007669"/>
    <property type="project" value="InterPro"/>
</dbReference>
<dbReference type="InterPro" id="IPR036615">
    <property type="entry name" value="Mur_ligase_C_dom_sf"/>
</dbReference>
<dbReference type="HAMAP" id="MF_00639">
    <property type="entry name" value="MurD"/>
    <property type="match status" value="1"/>
</dbReference>
<evidence type="ECO:0000256" key="5">
    <source>
        <dbReference type="ARBA" id="ARBA00022741"/>
    </source>
</evidence>
<accession>A0A6J6N2H3</accession>
<dbReference type="InterPro" id="IPR005762">
    <property type="entry name" value="MurD"/>
</dbReference>
<dbReference type="PANTHER" id="PTHR43692:SF1">
    <property type="entry name" value="UDP-N-ACETYLMURAMOYLALANINE--D-GLUTAMATE LIGASE"/>
    <property type="match status" value="1"/>
</dbReference>
<dbReference type="InterPro" id="IPR004101">
    <property type="entry name" value="Mur_ligase_C"/>
</dbReference>
<dbReference type="GO" id="GO:0005524">
    <property type="term" value="F:ATP binding"/>
    <property type="evidence" value="ECO:0007669"/>
    <property type="project" value="UniProtKB-KW"/>
</dbReference>
<evidence type="ECO:0000313" key="9">
    <source>
        <dbReference type="EMBL" id="CAB4680346.1"/>
    </source>
</evidence>
<dbReference type="Pfam" id="PF08245">
    <property type="entry name" value="Mur_ligase_M"/>
    <property type="match status" value="1"/>
</dbReference>
<dbReference type="NCBIfam" id="TIGR01087">
    <property type="entry name" value="murD"/>
    <property type="match status" value="1"/>
</dbReference>
<evidence type="ECO:0000256" key="1">
    <source>
        <dbReference type="ARBA" id="ARBA00004496"/>
    </source>
</evidence>
<reference evidence="9" key="1">
    <citation type="submission" date="2020-05" db="EMBL/GenBank/DDBJ databases">
        <authorList>
            <person name="Chiriac C."/>
            <person name="Salcher M."/>
            <person name="Ghai R."/>
            <person name="Kavagutti S V."/>
        </authorList>
    </citation>
    <scope>NUCLEOTIDE SEQUENCE</scope>
</reference>
<dbReference type="AlphaFoldDB" id="A0A6J6N2H3"/>
<comment type="pathway">
    <text evidence="2">Cell wall biogenesis; peptidoglycan biosynthesis.</text>
</comment>
<sequence length="459" mass="49570">MSFIAQLSGKECLVVGAGVTGQAVAKVLISYGAQVVFFDEKVRESQSKIISEIDSLPTKFDLVIVSPGWRKDHPVIKKMIAAGVSVKSELDLAWLIKKEIAPNQKWVGLTGTNGKTTTIQMVQSIFDAAGMKALACGNLGEPVISAVCRTPALEILALELSSFQIDWSELPEYESIAILNIAEDHIDWHGSFENYAKAKLKLLSQSKQSFINKSDPFLASRHMNQSGVIWFSLDTPAPGEIGLVEELIVDRAFSPSQLQAGEIAEIVDVKPTVPHNILNAMAAASLALSLKISYSDIKSGLKSFSTDHHRMEIIGNFNQITWIDDSKATNPHAAAAAIMANLNVIWIAGGLAKGASMDDLVKRCAPRIKAAILIGKDRDLIKSSLSKFAPDTPTYLIDLTESKEKMLIEVVKLAANLAKAGDTVLLAPACASMDQFSSYAERGELFANAVKELNSGGFK</sequence>
<dbReference type="PANTHER" id="PTHR43692">
    <property type="entry name" value="UDP-N-ACETYLMURAMOYLALANINE--D-GLUTAMATE LIGASE"/>
    <property type="match status" value="1"/>
</dbReference>
<comment type="subcellular location">
    <subcellularLocation>
        <location evidence="1">Cytoplasm</location>
    </subcellularLocation>
</comment>
<keyword evidence="6" id="KW-0067">ATP-binding</keyword>